<feature type="domain" description="Cadherin-like beta-sandwich-like" evidence="1">
    <location>
        <begin position="1669"/>
        <end position="1742"/>
    </location>
</feature>
<accession>A0A372NQ89</accession>
<organism evidence="3 4">
    <name type="scientific">Mucilaginibacter conchicola</name>
    <dbReference type="NCBI Taxonomy" id="2303333"/>
    <lineage>
        <taxon>Bacteria</taxon>
        <taxon>Pseudomonadati</taxon>
        <taxon>Bacteroidota</taxon>
        <taxon>Sphingobacteriia</taxon>
        <taxon>Sphingobacteriales</taxon>
        <taxon>Sphingobacteriaceae</taxon>
        <taxon>Mucilaginibacter</taxon>
    </lineage>
</organism>
<proteinExistence type="predicted"/>
<feature type="domain" description="Cadherin-like beta-sandwich-like" evidence="1">
    <location>
        <begin position="1471"/>
        <end position="1544"/>
    </location>
</feature>
<feature type="domain" description="Cadherin-like beta-sandwich-like" evidence="1">
    <location>
        <begin position="1074"/>
        <end position="1149"/>
    </location>
</feature>
<dbReference type="Proteomes" id="UP000264217">
    <property type="component" value="Unassembled WGS sequence"/>
</dbReference>
<feature type="domain" description="Cadherin-like beta-sandwich-like" evidence="1">
    <location>
        <begin position="529"/>
        <end position="617"/>
    </location>
</feature>
<evidence type="ECO:0000259" key="2">
    <source>
        <dbReference type="Pfam" id="PF18676"/>
    </source>
</evidence>
<dbReference type="InterPro" id="IPR041286">
    <property type="entry name" value="MBG_2"/>
</dbReference>
<feature type="domain" description="Cadherin-like beta-sandwich-like" evidence="1">
    <location>
        <begin position="1165"/>
        <end position="1246"/>
    </location>
</feature>
<feature type="domain" description="Cadherin-like beta-sandwich-like" evidence="1">
    <location>
        <begin position="1868"/>
        <end position="1941"/>
    </location>
</feature>
<sequence length="2174" mass="225149">MEKLLLQLKNVQSKVNRSLLMGLFVLAFSLISSKSQAQVYYLTSDESATTANDYDALWKIGSPSALTPQGMFTSPTQLMQDLAHNRIFVVESLSASRSIKVLDAGSYQIIKSIPLPATVNSMRYDAVTDNIYFITTNSTIALDVADALYRVNPTTDNAVTLIKESITPSPISLALDIPHNRVFIYESTGGSSRGIKTFDLGSQSFTETAFINSGTVKDIAYDPTTNYLYYLTSDDVVSSTAATDALTKVPPGGSVGANVVIASAFTPSPSQQMGIDFSKNLAYIYEGTPASRAIKTVDLTNGSVQTVLNLAGLPSGITVKTISVTQLPYVTTASAASVTGSSAVLGGTVTRSDAAVTGRGVVYSSSNQTPTIGGNGVTQAVNGNGTGTFSASISLSAATTYYARAYATSSVGTTYGSVVSFATQSNDANLSNLAINSGPLSPLFGSGTTSYTASVANSISVIEVTPTINNANASVRVNNNPVSSGSAFPVALNVGSNTISTVVTAQDGTTKTYTVTVTRAASSDANLSAITVDNATLTPAFNTNTTSYTVSIPNLYSYVSMSATVNQPNATLKNNGYPKISGQTYYYNVEVGTTNINYVVTAQDGTTQKTYNVAIIRAKADQTITLASTASKTYGDADYSSGATASSGLTISYSSSNTNVATIVNNNVHIIGAGTTTITASQAGDGNYNAATTATQTLTVGKRAISIKPQPATKVYGNAEPVAYPYALTGSGLATGDGMTGSFTRVSGEAVGTYALSLGTKHPVNAGSGADMSDNYDITFISNDLTITARPVTITANSGQSKVYGQSDPAFQYGVTTGNTVNGDVLAGSLSRASGDVVGTYAINQGSLTNANNPNYNITFNPATFTITRAALTVTADNKTKDYSAPIPTLTYQISGLTNGDTEASLTSPVEITTLADANSAPGNYAIAVNGAANANYTIAFVNGILTINAPSADATLSNLTTSIGTLDPLFNPNTENYEVAVPDGTTQIGVTATVSNAYANVTVNNGSVTSGNSSTQSVAHGDNLMPIVVTAQNGDIKQYNLNVKVPLDKNAKLSGLYFFETTNGNYYQPDGFTFDQVVHSYTINVPNDIRGLRFLPSPVSTYSTTTINGTTYDGFYAPSLKPGTNVFTIVVTAQDPTYSETYTFTINRALSSNNNLFALALDGVTLSPTFNQATIDYTASVTNTQYSVNVSASLADTTARVKVNNGTYGNYINQTVNLLGGNNTIAIDVKAANGDFKTYTVVVNKALSTDASLSNLVASTGALSPTFDPAVKDYTQTVSGSQTSINLTPTVNAATTNVTVNGQSVISGNASSNLPLIYGSNTFNIVTTAESGATDQYTIVVTRPEPLSTNVVVSLKNNTNSTFYKTKVNGVDGYKISVPSDQTSIQITPTVFENATITINGTAVQSGSASAPINLNANGVTVITAVVTAQDHITTKTYPISVTRAGSNNAQLTLALSQSAVLQSTTGTADYNYTTSVSSTASSIQVTPTAKDANATITVNGVTVASGAASSPIALTGSVTNINVVATAEDGVTVKTYAIKVSRTGSNNAQLTLAVNQNAILQATTGTADYNYTTSVSAAISSIQVTPTAKDANATITVNGIVATSGVASPAIALSNGVTDINIVATAEDGVTVKTYSIKVSRTGSTNAQLSLALSDNATLQKTTGTADYNYTASVAANVNSVTLTPTAKDPNATITINGVAATSGVASSPIALSSGVTDINVVATAEDGVATKTYVIKVSRNGSGNAQMELALSNYALLERTTGTASYNYVTSVSAGVNSITITPTARDSKATITLNGVTVPSGVASSPIPLSSGVTDINLVCTAEDGVTVKTYAIKVSRVGSNNAQLTLSLGEGISLEKATTGAADYNYTASVAYAVSSVQVTPIAKEPHAVVTVNGVVVASKSASSPIVLVVGENTINVSATAEDGVTVKTYSIIITRALSNNADLATAETSEFNNGAPVGSPMTFTQTSSNTFEATLYTALPYTLGFKFTAANANSKIYLLTFGYIQNGGYDSQLVGTITSYSDFTFPIRVYAEDGRTSKFYTVKLKIAPLPQNLAGTKDAIKMVSKNTNSFVATDDVVVHQGVSPNGDGVNDYLVIEGLSNTTGNKLSVMNAAGNLVFETKDYGKDGANLFTGRSRNGDMLKAGTYYYSLEYQVGKETKRKTGYLILKY</sequence>
<feature type="domain" description="MBG" evidence="2">
    <location>
        <begin position="706"/>
        <end position="786"/>
    </location>
</feature>
<dbReference type="Gene3D" id="3.30.160.710">
    <property type="match status" value="1"/>
</dbReference>
<feature type="domain" description="Cadherin-like beta-sandwich-like" evidence="1">
    <location>
        <begin position="1570"/>
        <end position="1643"/>
    </location>
</feature>
<reference evidence="3 4" key="1">
    <citation type="submission" date="2018-08" db="EMBL/GenBank/DDBJ databases">
        <title>Mucilaginibacter sp. MYSH2.</title>
        <authorList>
            <person name="Seo T."/>
        </authorList>
    </citation>
    <scope>NUCLEOTIDE SEQUENCE [LARGE SCALE GENOMIC DNA]</scope>
    <source>
        <strain evidence="3 4">MYSH2</strain>
    </source>
</reference>
<dbReference type="InterPro" id="IPR025883">
    <property type="entry name" value="Cadherin-like_domain"/>
</dbReference>
<evidence type="ECO:0000313" key="4">
    <source>
        <dbReference type="Proteomes" id="UP000264217"/>
    </source>
</evidence>
<gene>
    <name evidence="3" type="ORF">D0C36_18975</name>
</gene>
<protein>
    <recommendedName>
        <fullName evidence="5">Gliding motility-associated C-terminal domain-containing protein</fullName>
    </recommendedName>
</protein>
<dbReference type="OrthoDB" id="355609at2"/>
<dbReference type="RefSeq" id="WP_117393230.1">
    <property type="nucleotide sequence ID" value="NZ_QWDC01000003.1"/>
</dbReference>
<dbReference type="Pfam" id="PF18676">
    <property type="entry name" value="MBG_2"/>
    <property type="match status" value="3"/>
</dbReference>
<feature type="domain" description="Cadherin-like beta-sandwich-like" evidence="1">
    <location>
        <begin position="1373"/>
        <end position="1445"/>
    </location>
</feature>
<feature type="domain" description="MBG" evidence="2">
    <location>
        <begin position="872"/>
        <end position="947"/>
    </location>
</feature>
<feature type="domain" description="Cadherin-like beta-sandwich-like" evidence="1">
    <location>
        <begin position="957"/>
        <end position="1044"/>
    </location>
</feature>
<evidence type="ECO:0000259" key="1">
    <source>
        <dbReference type="Pfam" id="PF12733"/>
    </source>
</evidence>
<keyword evidence="4" id="KW-1185">Reference proteome</keyword>
<feature type="domain" description="Cadherin-like beta-sandwich-like" evidence="1">
    <location>
        <begin position="430"/>
        <end position="519"/>
    </location>
</feature>
<feature type="domain" description="Cadherin-like beta-sandwich-like" evidence="1">
    <location>
        <begin position="1768"/>
        <end position="1841"/>
    </location>
</feature>
<dbReference type="Pfam" id="PF12733">
    <property type="entry name" value="Cadherin-like"/>
    <property type="match status" value="12"/>
</dbReference>
<comment type="caution">
    <text evidence="3">The sequence shown here is derived from an EMBL/GenBank/DDBJ whole genome shotgun (WGS) entry which is preliminary data.</text>
</comment>
<dbReference type="Pfam" id="PF13585">
    <property type="entry name" value="CHU_C"/>
    <property type="match status" value="1"/>
</dbReference>
<feature type="domain" description="MBG" evidence="2">
    <location>
        <begin position="792"/>
        <end position="866"/>
    </location>
</feature>
<feature type="domain" description="Cadherin-like beta-sandwich-like" evidence="1">
    <location>
        <begin position="1256"/>
        <end position="1345"/>
    </location>
</feature>
<dbReference type="SUPFAM" id="SSF63825">
    <property type="entry name" value="YWTD domain"/>
    <property type="match status" value="1"/>
</dbReference>
<evidence type="ECO:0008006" key="5">
    <source>
        <dbReference type="Google" id="ProtNLM"/>
    </source>
</evidence>
<name>A0A372NQ89_9SPHI</name>
<evidence type="ECO:0000313" key="3">
    <source>
        <dbReference type="EMBL" id="RFZ91028.1"/>
    </source>
</evidence>
<dbReference type="EMBL" id="QWDC01000003">
    <property type="protein sequence ID" value="RFZ91028.1"/>
    <property type="molecule type" value="Genomic_DNA"/>
</dbReference>